<keyword evidence="2" id="KW-1185">Reference proteome</keyword>
<name>A0A1G8F1B8_9SPHI</name>
<evidence type="ECO:0008006" key="3">
    <source>
        <dbReference type="Google" id="ProtNLM"/>
    </source>
</evidence>
<dbReference type="STRING" id="551996.SAMN05192573_112119"/>
<organism evidence="1 2">
    <name type="scientific">Mucilaginibacter gossypii</name>
    <dbReference type="NCBI Taxonomy" id="551996"/>
    <lineage>
        <taxon>Bacteria</taxon>
        <taxon>Pseudomonadati</taxon>
        <taxon>Bacteroidota</taxon>
        <taxon>Sphingobacteriia</taxon>
        <taxon>Sphingobacteriales</taxon>
        <taxon>Sphingobacteriaceae</taxon>
        <taxon>Mucilaginibacter</taxon>
    </lineage>
</organism>
<dbReference type="Gene3D" id="2.160.20.10">
    <property type="entry name" value="Single-stranded right-handed beta-helix, Pectin lyase-like"/>
    <property type="match status" value="1"/>
</dbReference>
<dbReference type="SUPFAM" id="SSF51126">
    <property type="entry name" value="Pectin lyase-like"/>
    <property type="match status" value="1"/>
</dbReference>
<dbReference type="InterPro" id="IPR011050">
    <property type="entry name" value="Pectin_lyase_fold/virulence"/>
</dbReference>
<reference evidence="2" key="1">
    <citation type="submission" date="2016-10" db="EMBL/GenBank/DDBJ databases">
        <authorList>
            <person name="Varghese N."/>
            <person name="Submissions S."/>
        </authorList>
    </citation>
    <scope>NUCLEOTIDE SEQUENCE [LARGE SCALE GENOMIC DNA]</scope>
    <source>
        <strain evidence="2">Gh-67</strain>
    </source>
</reference>
<dbReference type="InterPro" id="IPR012334">
    <property type="entry name" value="Pectin_lyas_fold"/>
</dbReference>
<proteinExistence type="predicted"/>
<accession>A0A1G8F1B8</accession>
<gene>
    <name evidence="1" type="ORF">SAMN05192573_112119</name>
</gene>
<sequence length="385" mass="42628">MYFLTLFIVVIEAIILDLKMKIKLHHFIAAILVFTYSVSSAQKIATLPADGYLFINPEKGSDHNAGSKDNPLKTLFEAARRINDANGKGALNVILAEGIYGLDATVTFHPYNWHFSKSERLTIRAESLPDDADWNPGKMPVIISTMPLNFKPMGEPDPGTSYGIQIEMSYVTIQGLRVLGTPVHETPKIGDVKRNYPIVREGLDLDDLRITQCLFVGDRVAIPNHLAILASGQGVVVDHCVFYKVKDAVVFFLSNKPAERCEMHHNLIIDNYGGAVWSWSAAEDFKYYNNVVSGTNIFWILNKDGKNAFKVNNSMIIGYNELVKKGGGAKDFGEKADPSKVKFGNDVIIKKTGKIEIDQDQTSRNYLQIKPGTLGSNIGAGLFTK</sequence>
<dbReference type="EMBL" id="FNCG01000012">
    <property type="protein sequence ID" value="SDH75910.1"/>
    <property type="molecule type" value="Genomic_DNA"/>
</dbReference>
<dbReference type="AlphaFoldDB" id="A0A1G8F1B8"/>
<protein>
    <recommendedName>
        <fullName evidence="3">Right handed beta helix region</fullName>
    </recommendedName>
</protein>
<evidence type="ECO:0000313" key="2">
    <source>
        <dbReference type="Proteomes" id="UP000199705"/>
    </source>
</evidence>
<dbReference type="Proteomes" id="UP000199705">
    <property type="component" value="Unassembled WGS sequence"/>
</dbReference>
<evidence type="ECO:0000313" key="1">
    <source>
        <dbReference type="EMBL" id="SDH75910.1"/>
    </source>
</evidence>